<dbReference type="GeneID" id="118277910"/>
<feature type="domain" description="Immunoglobulin" evidence="4">
    <location>
        <begin position="757"/>
        <end position="869"/>
    </location>
</feature>
<keyword evidence="2" id="KW-0812">Transmembrane</keyword>
<feature type="signal peptide" evidence="3">
    <location>
        <begin position="1"/>
        <end position="17"/>
    </location>
</feature>
<dbReference type="OrthoDB" id="7467099at2759"/>
<evidence type="ECO:0000313" key="5">
    <source>
        <dbReference type="Proteomes" id="UP000829999"/>
    </source>
</evidence>
<evidence type="ECO:0000256" key="1">
    <source>
        <dbReference type="SAM" id="MobiDB-lite"/>
    </source>
</evidence>
<feature type="transmembrane region" description="Helical" evidence="2">
    <location>
        <begin position="1076"/>
        <end position="1098"/>
    </location>
</feature>
<dbReference type="SMART" id="SM00409">
    <property type="entry name" value="IG"/>
    <property type="match status" value="4"/>
</dbReference>
<keyword evidence="3" id="KW-0732">Signal</keyword>
<dbReference type="SUPFAM" id="SSF48726">
    <property type="entry name" value="Immunoglobulin"/>
    <property type="match status" value="1"/>
</dbReference>
<dbReference type="Proteomes" id="UP000829999">
    <property type="component" value="Chromosome 18"/>
</dbReference>
<reference evidence="6" key="1">
    <citation type="submission" date="2025-08" db="UniProtKB">
        <authorList>
            <consortium name="RefSeq"/>
        </authorList>
    </citation>
    <scope>IDENTIFICATION</scope>
    <source>
        <tissue evidence="6">Whole larval tissue</tissue>
    </source>
</reference>
<feature type="domain" description="Immunoglobulin" evidence="4">
    <location>
        <begin position="581"/>
        <end position="665"/>
    </location>
</feature>
<feature type="domain" description="Immunoglobulin" evidence="4">
    <location>
        <begin position="875"/>
        <end position="968"/>
    </location>
</feature>
<dbReference type="InterPro" id="IPR036179">
    <property type="entry name" value="Ig-like_dom_sf"/>
</dbReference>
<accession>A0A9R0EYY3</accession>
<keyword evidence="2" id="KW-1133">Transmembrane helix</keyword>
<protein>
    <submittedName>
        <fullName evidence="6">Uncharacterized protein LOC118277910</fullName>
    </submittedName>
</protein>
<sequence>MLRLCVLGLSLALLAGSTNIQTKTLYAGEEFTLGVSALESEVIVECVLLSPQSVIISFNPGDEIDTVKRFQVLDDKDCSVKITELEISDTGIWKLTYVTENGDGTKIDEVFLIVNEGNNSPDVESDNEKEDDLGTTLSTIKHYVREEDVIDISLDTSVGEEDCYVRAPGGELSKVTADFEMDSVIVQASSLLVSCRITIGPINENLLGSWLLCGESNNDMRCQPVTISWHNNNNPGARPGSSIQPRFEHSVNYGLSVNPGVASPNSNGEVTCHVITPNGEDLVITKDTKYRNIGRIGYEHLNLCSIVFSITDADSLGDWTIYGRFRSGGILQEIRQPLRFTIYNDENPYEQAYNVTEVPDIRQVVILKTALTVTLSDLSDVDNCLCETPSRKIYNLDDAYELKRLKGVELSVSKGGSTCQLIFHSITADVLGKWRFVGKFSHGNIHSEKRQRVYLIEEDPRNPIVDDFRTVEVLTPQVIDTTLETTHTVTIPSSGVENESCHILTPTGLQYAFITGFNVSNVEIVNGNGVACGVVVHVVNTDMIGDWTLISRDVRTSGSIRTHIERRKTFSIHVEEVLAAGNPITITQGSDLYLRLPVTTEMFKTCKLYGPTAEELNETQYLIDEIHKESCGYIIEKVNLTQSGTWSIVFGKSIMYRANIQVNVLEPVQIAVQDQQWTVGQSVNMTMGPADAVYCNLYNSRRDTVFDDFGPCRVEIDKVTSDLRGQWLIYVGVPGSIGVRYQKFNVDVLSSDWRPFVTTEVVEAENMVTLSCSVSSNYVVQACKFATPEGHILLANHGVGQGVYAGASRYETDTNSLRCKITLTNPELRTRGIWRCAVHTKDNTGYGFLTYYRGYKPEHSSDKNDVTVPYLQSQFPFYSVTEGESTILSCSISAPIRYCYFRSPNGTVFNVGPSLASESFDYVGNGFDSGECGVKFNELGTDHTGTWSCSVGMTNFEERSDSFEVGVSEPIRVFHTWRSAVLEIGAVAGDWKPLDYCRFVRNDGLGFNSINPPPDFYMYQWSIYEGRCILTITEPTAWDLQPWTVFVKVTGETNERSDTTGMLQRPAEVNAKASKILFWMLGATMGFLFIVAAVSLIPPKNRKWTYERANSIRNSFRRQPMPTQEAVQNDLPPKV</sequence>
<feature type="domain" description="Immunoglobulin" evidence="4">
    <location>
        <begin position="672"/>
        <end position="749"/>
    </location>
</feature>
<feature type="region of interest" description="Disordered" evidence="1">
    <location>
        <begin position="1115"/>
        <end position="1135"/>
    </location>
</feature>
<keyword evidence="2" id="KW-0472">Membrane</keyword>
<dbReference type="RefSeq" id="XP_050556384.1">
    <property type="nucleotide sequence ID" value="XM_050700427.1"/>
</dbReference>
<organism evidence="5 6">
    <name type="scientific">Spodoptera frugiperda</name>
    <name type="common">Fall armyworm</name>
    <dbReference type="NCBI Taxonomy" id="7108"/>
    <lineage>
        <taxon>Eukaryota</taxon>
        <taxon>Metazoa</taxon>
        <taxon>Ecdysozoa</taxon>
        <taxon>Arthropoda</taxon>
        <taxon>Hexapoda</taxon>
        <taxon>Insecta</taxon>
        <taxon>Pterygota</taxon>
        <taxon>Neoptera</taxon>
        <taxon>Endopterygota</taxon>
        <taxon>Lepidoptera</taxon>
        <taxon>Glossata</taxon>
        <taxon>Ditrysia</taxon>
        <taxon>Noctuoidea</taxon>
        <taxon>Noctuidae</taxon>
        <taxon>Amphipyrinae</taxon>
        <taxon>Spodoptera</taxon>
    </lineage>
</organism>
<evidence type="ECO:0000259" key="4">
    <source>
        <dbReference type="SMART" id="SM00409"/>
    </source>
</evidence>
<dbReference type="AlphaFoldDB" id="A0A9R0EYY3"/>
<evidence type="ECO:0000313" key="6">
    <source>
        <dbReference type="RefSeq" id="XP_050556384.1"/>
    </source>
</evidence>
<name>A0A9R0EYY3_SPOFR</name>
<dbReference type="InterPro" id="IPR003599">
    <property type="entry name" value="Ig_sub"/>
</dbReference>
<feature type="chain" id="PRO_5040125744" evidence="3">
    <location>
        <begin position="18"/>
        <end position="1135"/>
    </location>
</feature>
<gene>
    <name evidence="6" type="primary">LOC118277910</name>
</gene>
<evidence type="ECO:0000256" key="2">
    <source>
        <dbReference type="SAM" id="Phobius"/>
    </source>
</evidence>
<evidence type="ECO:0000256" key="3">
    <source>
        <dbReference type="SAM" id="SignalP"/>
    </source>
</evidence>
<keyword evidence="5" id="KW-1185">Reference proteome</keyword>
<proteinExistence type="predicted"/>